<dbReference type="SUPFAM" id="SSF46955">
    <property type="entry name" value="Putative DNA-binding domain"/>
    <property type="match status" value="1"/>
</dbReference>
<dbReference type="GeneID" id="95324282"/>
<dbReference type="Pfam" id="PF12728">
    <property type="entry name" value="HTH_17"/>
    <property type="match status" value="1"/>
</dbReference>
<comment type="caution">
    <text evidence="2">The sequence shown here is derived from an EMBL/GenBank/DDBJ whole genome shotgun (WGS) entry which is preliminary data.</text>
</comment>
<dbReference type="EMBL" id="JANVAD010000001">
    <property type="protein sequence ID" value="MCS6521366.1"/>
    <property type="molecule type" value="Genomic_DNA"/>
</dbReference>
<sequence>MTKLLTLAETAERLRKTPDALRWMIQKGTAPKSAKIGGRVMFREADVDAFVEAQFEEATA</sequence>
<name>A0ABT2HDL8_9MICO</name>
<gene>
    <name evidence="2" type="ORF">NYQ28_02155</name>
</gene>
<proteinExistence type="predicted"/>
<keyword evidence="3" id="KW-1185">Reference proteome</keyword>
<evidence type="ECO:0000259" key="1">
    <source>
        <dbReference type="Pfam" id="PF12728"/>
    </source>
</evidence>
<dbReference type="InterPro" id="IPR009061">
    <property type="entry name" value="DNA-bd_dom_put_sf"/>
</dbReference>
<protein>
    <submittedName>
        <fullName evidence="2">Helix-turn-helix domain-containing protein</fullName>
    </submittedName>
</protein>
<dbReference type="RefSeq" id="WP_141861775.1">
    <property type="nucleotide sequence ID" value="NZ_BMNV01000004.1"/>
</dbReference>
<reference evidence="2 3" key="1">
    <citation type="submission" date="2022-08" db="EMBL/GenBank/DDBJ databases">
        <title>Taxonomy of Curtobacterium flaccumfaciens.</title>
        <authorList>
            <person name="Osdaghi E."/>
            <person name="Taghavi S.M."/>
            <person name="Hamidizade M."/>
            <person name="Abachi H."/>
            <person name="Fazliarab A."/>
            <person name="Baeyen S."/>
            <person name="Portier P."/>
            <person name="Van Vaerenbergh J."/>
            <person name="Jacques M.-A."/>
        </authorList>
    </citation>
    <scope>NUCLEOTIDE SEQUENCE [LARGE SCALE GENOMIC DNA]</scope>
    <source>
        <strain evidence="2 3">LMG8786T</strain>
    </source>
</reference>
<accession>A0ABT2HDL8</accession>
<evidence type="ECO:0000313" key="2">
    <source>
        <dbReference type="EMBL" id="MCS6521366.1"/>
    </source>
</evidence>
<dbReference type="Proteomes" id="UP001652264">
    <property type="component" value="Unassembled WGS sequence"/>
</dbReference>
<dbReference type="InterPro" id="IPR041657">
    <property type="entry name" value="HTH_17"/>
</dbReference>
<feature type="domain" description="Helix-turn-helix" evidence="1">
    <location>
        <begin position="4"/>
        <end position="54"/>
    </location>
</feature>
<evidence type="ECO:0000313" key="3">
    <source>
        <dbReference type="Proteomes" id="UP001652264"/>
    </source>
</evidence>
<organism evidence="2 3">
    <name type="scientific">Curtobacterium citreum</name>
    <dbReference type="NCBI Taxonomy" id="2036"/>
    <lineage>
        <taxon>Bacteria</taxon>
        <taxon>Bacillati</taxon>
        <taxon>Actinomycetota</taxon>
        <taxon>Actinomycetes</taxon>
        <taxon>Micrococcales</taxon>
        <taxon>Microbacteriaceae</taxon>
        <taxon>Curtobacterium</taxon>
    </lineage>
</organism>